<feature type="region of interest" description="Disordered" evidence="5">
    <location>
        <begin position="326"/>
        <end position="364"/>
    </location>
</feature>
<feature type="chain" id="PRO_5046957215" evidence="7">
    <location>
        <begin position="26"/>
        <end position="572"/>
    </location>
</feature>
<dbReference type="InterPro" id="IPR019931">
    <property type="entry name" value="LPXTG_anchor"/>
</dbReference>
<evidence type="ECO:0000256" key="7">
    <source>
        <dbReference type="SAM" id="SignalP"/>
    </source>
</evidence>
<feature type="compositionally biased region" description="Polar residues" evidence="5">
    <location>
        <begin position="326"/>
        <end position="339"/>
    </location>
</feature>
<evidence type="ECO:0000256" key="6">
    <source>
        <dbReference type="SAM" id="Phobius"/>
    </source>
</evidence>
<dbReference type="NCBIfam" id="NF033902">
    <property type="entry name" value="iso_D2_wall_anc"/>
    <property type="match status" value="1"/>
</dbReference>
<dbReference type="NCBIfam" id="TIGR04226">
    <property type="entry name" value="RrgB_K2N_iso_D2"/>
    <property type="match status" value="1"/>
</dbReference>
<evidence type="ECO:0000256" key="5">
    <source>
        <dbReference type="SAM" id="MobiDB-lite"/>
    </source>
</evidence>
<keyword evidence="3 7" id="KW-0732">Signal</keyword>
<dbReference type="Gene3D" id="2.60.40.740">
    <property type="match status" value="1"/>
</dbReference>
<reference evidence="9 10" key="1">
    <citation type="submission" date="2018-06" db="EMBL/GenBank/DDBJ databases">
        <authorList>
            <consortium name="Pathogen Informatics"/>
            <person name="Doyle S."/>
        </authorList>
    </citation>
    <scope>NUCLEOTIDE SEQUENCE [LARGE SCALE GENOMIC DNA]</scope>
    <source>
        <strain evidence="9 10">NCTC11535</strain>
    </source>
</reference>
<keyword evidence="10" id="KW-1185">Reference proteome</keyword>
<keyword evidence="4" id="KW-0572">Peptidoglycan-anchor</keyword>
<sequence length="572" mass="59651">MIRRSIGLTAAATLAAGALVAPALAAPNASNVDGNHASTLTVHKCEQTDNNGVTPGNGNAEPPADCKALDGVEFTITELDYDLTTQKGWVDLAKANGDVNTALTQNIDGDNDHKTGTKVSITTANGGVAQFSDAQTTAGKAYLVSETKTPAGVIPAADFIVTLPMTNPGNTSSWNYDVHVYPKNTINGVKKEVEDSGQKSGSGNALTYTITTSIPKVGDEGIKKYQVIDVLDPRVQTGLTPEQLNPQVTIENLPAGAAALEANDYQIVVKPSTLPNDKHNYLTVDFTATGLKKLADARAKGTGETKVKIVLTATFPEGTDLNGGISNTASLIPNDSPNYNWDKDNPNPGGDPNKPTVPGTNTDPVVSKYGQVELTKTGTDNLAAAKYNGAQFQIYECSVSADDAALAADKVVSKSADGKPVLLKDVDADLKGAPLTIANESTFETGKATALQVASGKAAVDGKVVIGSLRANDWENGKAKTLDKSNWYCLVETKAPTGYSLAPDPIPFRVLGTEADQKIDTKVTVTDVPANAGLHLPLTGANGVVVLTTIGGLLVLGGAGVAYYNHRRRNQD</sequence>
<keyword evidence="6" id="KW-0472">Membrane</keyword>
<feature type="domain" description="Gram-positive cocci surface proteins LPxTG" evidence="8">
    <location>
        <begin position="536"/>
        <end position="572"/>
    </location>
</feature>
<feature type="signal peptide" evidence="7">
    <location>
        <begin position="1"/>
        <end position="25"/>
    </location>
</feature>
<evidence type="ECO:0000256" key="1">
    <source>
        <dbReference type="ARBA" id="ARBA00022512"/>
    </source>
</evidence>
<dbReference type="Proteomes" id="UP000250006">
    <property type="component" value="Unassembled WGS sequence"/>
</dbReference>
<name>A0ABY1VME7_9ACTO</name>
<dbReference type="InterPro" id="IPR032364">
    <property type="entry name" value="GramPos_pilinD1_N"/>
</dbReference>
<comment type="caution">
    <text evidence="9">The sequence shown here is derived from an EMBL/GenBank/DDBJ whole genome shotgun (WGS) entry which is preliminary data.</text>
</comment>
<evidence type="ECO:0000259" key="8">
    <source>
        <dbReference type="PROSITE" id="PS50847"/>
    </source>
</evidence>
<dbReference type="EMBL" id="UAPQ01000001">
    <property type="protein sequence ID" value="SPT52927.1"/>
    <property type="molecule type" value="Genomic_DNA"/>
</dbReference>
<dbReference type="Pfam" id="PF17802">
    <property type="entry name" value="SpaA"/>
    <property type="match status" value="1"/>
</dbReference>
<evidence type="ECO:0000256" key="3">
    <source>
        <dbReference type="ARBA" id="ARBA00022729"/>
    </source>
</evidence>
<evidence type="ECO:0000256" key="2">
    <source>
        <dbReference type="ARBA" id="ARBA00022525"/>
    </source>
</evidence>
<keyword evidence="2" id="KW-0964">Secreted</keyword>
<dbReference type="PROSITE" id="PS50847">
    <property type="entry name" value="GRAM_POS_ANCHORING"/>
    <property type="match status" value="1"/>
</dbReference>
<dbReference type="InterPro" id="IPR026466">
    <property type="entry name" value="Fim_isopep_form_D2_dom"/>
</dbReference>
<keyword evidence="6" id="KW-1133">Transmembrane helix</keyword>
<accession>A0ABY1VME7</accession>
<proteinExistence type="predicted"/>
<keyword evidence="1" id="KW-0134">Cell wall</keyword>
<dbReference type="InterPro" id="IPR041033">
    <property type="entry name" value="SpaA_PFL_dom_1"/>
</dbReference>
<organism evidence="9 10">
    <name type="scientific">Actinomyces bovis</name>
    <dbReference type="NCBI Taxonomy" id="1658"/>
    <lineage>
        <taxon>Bacteria</taxon>
        <taxon>Bacillati</taxon>
        <taxon>Actinomycetota</taxon>
        <taxon>Actinomycetes</taxon>
        <taxon>Actinomycetales</taxon>
        <taxon>Actinomycetaceae</taxon>
        <taxon>Actinomyces</taxon>
    </lineage>
</organism>
<evidence type="ECO:0000256" key="4">
    <source>
        <dbReference type="ARBA" id="ARBA00023088"/>
    </source>
</evidence>
<dbReference type="Gene3D" id="2.60.40.10">
    <property type="entry name" value="Immunoglobulins"/>
    <property type="match status" value="2"/>
</dbReference>
<dbReference type="Pfam" id="PF16555">
    <property type="entry name" value="GramPos_pilinD1"/>
    <property type="match status" value="1"/>
</dbReference>
<gene>
    <name evidence="9" type="ORF">NCTC11535_00581</name>
</gene>
<feature type="transmembrane region" description="Helical" evidence="6">
    <location>
        <begin position="544"/>
        <end position="564"/>
    </location>
</feature>
<evidence type="ECO:0000313" key="9">
    <source>
        <dbReference type="EMBL" id="SPT52927.1"/>
    </source>
</evidence>
<dbReference type="Pfam" id="PF00746">
    <property type="entry name" value="Gram_pos_anchor"/>
    <property type="match status" value="1"/>
</dbReference>
<protein>
    <submittedName>
        <fullName evidence="9">Fimbrial subunit type 1</fullName>
    </submittedName>
</protein>
<dbReference type="NCBIfam" id="TIGR01167">
    <property type="entry name" value="LPXTG_anchor"/>
    <property type="match status" value="1"/>
</dbReference>
<dbReference type="InterPro" id="IPR013783">
    <property type="entry name" value="Ig-like_fold"/>
</dbReference>
<evidence type="ECO:0000313" key="10">
    <source>
        <dbReference type="Proteomes" id="UP000250006"/>
    </source>
</evidence>
<dbReference type="InterPro" id="IPR048052">
    <property type="entry name" value="FM1-like"/>
</dbReference>
<keyword evidence="6" id="KW-0812">Transmembrane</keyword>